<name>A0ABM9I4M3_9GAMM</name>
<sequence>MPPDHVRVTADWAPGRVGIASRIHDFAVNANAFAANVNTTNISDIVLVYLGAADLGPVDSQRIYAVARDRGGGSVVLSGRLTTTDTVTQYGRGFSTFATGVYGTPTAQPSGGLGTYRSAPFTPSSITDTGYELVMNSANQVGQGGDSGGPTVVTVNGFGVGIAGVQSTCSPTGYIPNTPAASQNWSWATGASACQYVSTEPFINEILSTTEATPECALGPACAVIPIVRGVMRTAD</sequence>
<reference evidence="1 2" key="1">
    <citation type="submission" date="2023-03" db="EMBL/GenBank/DDBJ databases">
        <authorList>
            <person name="Pearce D."/>
        </authorList>
    </citation>
    <scope>NUCLEOTIDE SEQUENCE [LARGE SCALE GENOMIC DNA]</scope>
    <source>
        <strain evidence="1">Msz</strain>
    </source>
</reference>
<dbReference type="RefSeq" id="WP_026611068.1">
    <property type="nucleotide sequence ID" value="NZ_OX458333.1"/>
</dbReference>
<accession>A0ABM9I4M3</accession>
<evidence type="ECO:0000313" key="2">
    <source>
        <dbReference type="Proteomes" id="UP001162030"/>
    </source>
</evidence>
<evidence type="ECO:0000313" key="1">
    <source>
        <dbReference type="EMBL" id="CAI8887721.1"/>
    </source>
</evidence>
<dbReference type="EMBL" id="OX458333">
    <property type="protein sequence ID" value="CAI8887721.1"/>
    <property type="molecule type" value="Genomic_DNA"/>
</dbReference>
<gene>
    <name evidence="1" type="ORF">MSZNOR_3181</name>
</gene>
<protein>
    <recommendedName>
        <fullName evidence="3">Peptidase S1 domain-containing protein</fullName>
    </recommendedName>
</protein>
<organism evidence="1 2">
    <name type="scientific">Methylocaldum szegediense</name>
    <dbReference type="NCBI Taxonomy" id="73780"/>
    <lineage>
        <taxon>Bacteria</taxon>
        <taxon>Pseudomonadati</taxon>
        <taxon>Pseudomonadota</taxon>
        <taxon>Gammaproteobacteria</taxon>
        <taxon>Methylococcales</taxon>
        <taxon>Methylococcaceae</taxon>
        <taxon>Methylocaldum</taxon>
    </lineage>
</organism>
<keyword evidence="2" id="KW-1185">Reference proteome</keyword>
<proteinExistence type="predicted"/>
<evidence type="ECO:0008006" key="3">
    <source>
        <dbReference type="Google" id="ProtNLM"/>
    </source>
</evidence>
<dbReference type="Proteomes" id="UP001162030">
    <property type="component" value="Chromosome"/>
</dbReference>